<accession>L8X0C1</accession>
<name>L8X0C1_THACA</name>
<comment type="caution">
    <text evidence="11">The sequence shown here is derived from an EMBL/GenBank/DDBJ whole genome shotgun (WGS) entry which is preliminary data.</text>
</comment>
<keyword evidence="5" id="KW-0653">Protein transport</keyword>
<evidence type="ECO:0000313" key="12">
    <source>
        <dbReference type="Proteomes" id="UP000011668"/>
    </source>
</evidence>
<gene>
    <name evidence="11" type="ORF">AG1IA_03498</name>
</gene>
<dbReference type="GO" id="GO:0017119">
    <property type="term" value="C:Golgi transport complex"/>
    <property type="evidence" value="ECO:0007669"/>
    <property type="project" value="TreeGrafter"/>
</dbReference>
<dbReference type="GO" id="GO:0007030">
    <property type="term" value="P:Golgi organization"/>
    <property type="evidence" value="ECO:0007669"/>
    <property type="project" value="InterPro"/>
</dbReference>
<evidence type="ECO:0000256" key="8">
    <source>
        <dbReference type="ARBA" id="ARBA00031344"/>
    </source>
</evidence>
<dbReference type="HOGENOM" id="CLU_005470_1_0_1"/>
<evidence type="ECO:0000259" key="9">
    <source>
        <dbReference type="Pfam" id="PF06148"/>
    </source>
</evidence>
<dbReference type="STRING" id="983506.L8X0C1"/>
<feature type="domain" description="COG complex component COG2 C-terminal" evidence="10">
    <location>
        <begin position="543"/>
        <end position="884"/>
    </location>
</feature>
<dbReference type="PANTHER" id="PTHR12961">
    <property type="entry name" value="CONSERVED OLIGOMERIC GOLGI COMPLEX COMPONENT 2"/>
    <property type="match status" value="1"/>
</dbReference>
<keyword evidence="12" id="KW-1185">Reference proteome</keyword>
<evidence type="ECO:0000259" key="10">
    <source>
        <dbReference type="Pfam" id="PF12022"/>
    </source>
</evidence>
<dbReference type="GO" id="GO:0006891">
    <property type="term" value="P:intra-Golgi vesicle-mediated transport"/>
    <property type="evidence" value="ECO:0007669"/>
    <property type="project" value="TreeGrafter"/>
</dbReference>
<dbReference type="InterPro" id="IPR024603">
    <property type="entry name" value="COG_complex_COG2_C"/>
</dbReference>
<dbReference type="InterPro" id="IPR009316">
    <property type="entry name" value="COG2"/>
</dbReference>
<organism evidence="11 12">
    <name type="scientific">Thanatephorus cucumeris (strain AG1-IA)</name>
    <name type="common">Rice sheath blight fungus</name>
    <name type="synonym">Rhizoctonia solani</name>
    <dbReference type="NCBI Taxonomy" id="983506"/>
    <lineage>
        <taxon>Eukaryota</taxon>
        <taxon>Fungi</taxon>
        <taxon>Dikarya</taxon>
        <taxon>Basidiomycota</taxon>
        <taxon>Agaricomycotina</taxon>
        <taxon>Agaricomycetes</taxon>
        <taxon>Cantharellales</taxon>
        <taxon>Ceratobasidiaceae</taxon>
        <taxon>Rhizoctonia</taxon>
        <taxon>Rhizoctonia solani AG-1</taxon>
    </lineage>
</organism>
<keyword evidence="4" id="KW-0813">Transport</keyword>
<dbReference type="Proteomes" id="UP000011668">
    <property type="component" value="Unassembled WGS sequence"/>
</dbReference>
<evidence type="ECO:0000256" key="2">
    <source>
        <dbReference type="ARBA" id="ARBA00007603"/>
    </source>
</evidence>
<evidence type="ECO:0000256" key="3">
    <source>
        <dbReference type="ARBA" id="ARBA00020977"/>
    </source>
</evidence>
<dbReference type="PANTHER" id="PTHR12961:SF0">
    <property type="entry name" value="CONSERVED OLIGOMERIC GOLGI COMPLEX SUBUNIT 2"/>
    <property type="match status" value="1"/>
</dbReference>
<dbReference type="InterPro" id="IPR024602">
    <property type="entry name" value="COG_su2_N"/>
</dbReference>
<comment type="subcellular location">
    <subcellularLocation>
        <location evidence="1">Golgi apparatus membrane</location>
        <topology evidence="1">Peripheral membrane protein</topology>
    </subcellularLocation>
</comment>
<sequence>MEDEDGLPYVAPLDASHPLLSAPGDSFDVDEFLLSRSHTSLPDLRTELNDYLNKLRAELVHLINENYADFISLSTDLRGEGETIDTMRAPLSTIITEIETSRAELRDIQDAVQTKLDARTVLREEQGILRLLLKLADSVSRVEVLLAISPSNDDSLAVGNTSPQATTLSASDGLGLRGMDGLRLHVTEDDTDPKLRAGYAKHLSRAAGELSQVLYLADKARENSCALVDTLQFRIDRITSTLSRDLDHHLASTLRALTDSSTMPSAASAERARLTSELVECFKIYDALKMWREAEDVIRRELVRPFIKKTIHPASLTAPQSPILPRTPFAHPAPTSLLPHTPFTPFAPLATAAASSFSPNIHPEILIPEPNLGDTSIPLNDKNGAAVTDEAGGGDALVGLYNKVLRFVQRDVMGVVRVAESVSGKSRRGGGHIFGGMSPGGLGISPGGLPPSSSIGVSPIGPGLVGADPTAAVTENPERIEIIANVVWAELARALMDELGSTVFAVGRPDEFRQHLISALEALAPRASVPALRAHPLTTTFSRRWQLPVYFQLRWKDIVGKCENVLGSGQDFATPQANAIYAAIKSCWSTQVYVPELGHRFWRLTLQNVDGYIATTQGGADCPARQGELPVYVTDGLVSFAYGIFLMQVTTLATPGTRPSTPDILERNNSDDVLLSTLGFTLSDARLLQQKASGYRFAPDGWPNRFVQVQALWEDVIQVLLPDGIDAGDDEERAEDALVRSLKNISSYEKTIRTRAIAILTKRCAEPLANAKSIPVQYRGARRSVTEPSPFIATVWRPLATFFGENGPGERLRDDLGKEWCSAIFEDVVARYVTYIALLIKIKQTEQSIRRVNRMPTFSLFGSRNSGGEERDDERIRAQMMLDVDSLGNEARALGFGMTEVVDNSEGYKELKRVASQGDAEPTTPA</sequence>
<evidence type="ECO:0000256" key="4">
    <source>
        <dbReference type="ARBA" id="ARBA00022448"/>
    </source>
</evidence>
<evidence type="ECO:0000256" key="7">
    <source>
        <dbReference type="ARBA" id="ARBA00023136"/>
    </source>
</evidence>
<dbReference type="GO" id="GO:0015031">
    <property type="term" value="P:protein transport"/>
    <property type="evidence" value="ECO:0007669"/>
    <property type="project" value="UniProtKB-KW"/>
</dbReference>
<reference evidence="11 12" key="1">
    <citation type="journal article" date="2013" name="Nat. Commun.">
        <title>The evolution and pathogenic mechanisms of the rice sheath blight pathogen.</title>
        <authorList>
            <person name="Zheng A."/>
            <person name="Lin R."/>
            <person name="Xu L."/>
            <person name="Qin P."/>
            <person name="Tang C."/>
            <person name="Ai P."/>
            <person name="Zhang D."/>
            <person name="Liu Y."/>
            <person name="Sun Z."/>
            <person name="Feng H."/>
            <person name="Wang Y."/>
            <person name="Chen Y."/>
            <person name="Liang X."/>
            <person name="Fu R."/>
            <person name="Li Q."/>
            <person name="Zhang J."/>
            <person name="Yu X."/>
            <person name="Xie Z."/>
            <person name="Ding L."/>
            <person name="Guan P."/>
            <person name="Tang J."/>
            <person name="Liang Y."/>
            <person name="Wang S."/>
            <person name="Deng Q."/>
            <person name="Li S."/>
            <person name="Zhu J."/>
            <person name="Wang L."/>
            <person name="Liu H."/>
            <person name="Li P."/>
        </authorList>
    </citation>
    <scope>NUCLEOTIDE SEQUENCE [LARGE SCALE GENOMIC DNA]</scope>
    <source>
        <strain evidence="12">AG-1 IA</strain>
    </source>
</reference>
<dbReference type="Pfam" id="PF12022">
    <property type="entry name" value="COG2_C"/>
    <property type="match status" value="1"/>
</dbReference>
<protein>
    <recommendedName>
        <fullName evidence="3">Conserved oligomeric Golgi complex subunit 2</fullName>
    </recommendedName>
    <alternativeName>
        <fullName evidence="8">Component of oligomeric Golgi complex 2</fullName>
    </alternativeName>
</protein>
<dbReference type="AlphaFoldDB" id="L8X0C1"/>
<evidence type="ECO:0000256" key="6">
    <source>
        <dbReference type="ARBA" id="ARBA00023034"/>
    </source>
</evidence>
<dbReference type="EMBL" id="AFRT01000802">
    <property type="protein sequence ID" value="ELU42478.1"/>
    <property type="molecule type" value="Genomic_DNA"/>
</dbReference>
<proteinExistence type="inferred from homology"/>
<keyword evidence="7" id="KW-0472">Membrane</keyword>
<feature type="domain" description="Conserved oligomeric Golgi complex subunit 2 N-terminal" evidence="9">
    <location>
        <begin position="25"/>
        <end position="88"/>
    </location>
</feature>
<keyword evidence="6" id="KW-0333">Golgi apparatus</keyword>
<dbReference type="GO" id="GO:0000139">
    <property type="term" value="C:Golgi membrane"/>
    <property type="evidence" value="ECO:0007669"/>
    <property type="project" value="UniProtKB-SubCell"/>
</dbReference>
<dbReference type="OMA" id="CWAEGVY"/>
<evidence type="ECO:0000256" key="5">
    <source>
        <dbReference type="ARBA" id="ARBA00022927"/>
    </source>
</evidence>
<dbReference type="Pfam" id="PF06148">
    <property type="entry name" value="COG2_N"/>
    <property type="match status" value="1"/>
</dbReference>
<evidence type="ECO:0000256" key="1">
    <source>
        <dbReference type="ARBA" id="ARBA00004395"/>
    </source>
</evidence>
<comment type="similarity">
    <text evidence="2">Belongs to the COG2 family.</text>
</comment>
<dbReference type="OrthoDB" id="332281at2759"/>
<evidence type="ECO:0000313" key="11">
    <source>
        <dbReference type="EMBL" id="ELU42478.1"/>
    </source>
</evidence>